<proteinExistence type="predicted"/>
<evidence type="ECO:0000313" key="1">
    <source>
        <dbReference type="EMBL" id="MDR6457015.1"/>
    </source>
</evidence>
<sequence length="210" mass="25102">MKQLSERALNFLKRKERKDEFYIDKKEIENHLSLYSIKNYSEILRFQEIYSGLIINNNVIHIFNPVKLKEHETIKTFLCEEQVLFPICDGLCISEDGRIAIKDNVSNDYIFYFEFFETFIEQQAFFEEYQDYKHLPAIGYYTKNISLISKGLPDYDFIIECSDRYHSLWKNISNLVHAKLYPEGFTLILDSTSEEERNFLIKKLESKKLI</sequence>
<name>A0ACC6J2F5_9FLAO</name>
<keyword evidence="2" id="KW-1185">Reference proteome</keyword>
<dbReference type="Proteomes" id="UP001184833">
    <property type="component" value="Unassembled WGS sequence"/>
</dbReference>
<organism evidence="1 2">
    <name type="scientific">Chryseobacterium vietnamense</name>
    <dbReference type="NCBI Taxonomy" id="866785"/>
    <lineage>
        <taxon>Bacteria</taxon>
        <taxon>Pseudomonadati</taxon>
        <taxon>Bacteroidota</taxon>
        <taxon>Flavobacteriia</taxon>
        <taxon>Flavobacteriales</taxon>
        <taxon>Weeksellaceae</taxon>
        <taxon>Chryseobacterium group</taxon>
        <taxon>Chryseobacterium</taxon>
    </lineage>
</organism>
<gene>
    <name evidence="1" type="ORF">J2786_000108</name>
</gene>
<comment type="caution">
    <text evidence="1">The sequence shown here is derived from an EMBL/GenBank/DDBJ whole genome shotgun (WGS) entry which is preliminary data.</text>
</comment>
<accession>A0ACC6J2F5</accession>
<reference evidence="1" key="1">
    <citation type="submission" date="2023-07" db="EMBL/GenBank/DDBJ databases">
        <title>Sorghum-associated microbial communities from plants grown in Nebraska, USA.</title>
        <authorList>
            <person name="Schachtman D."/>
        </authorList>
    </citation>
    <scope>NUCLEOTIDE SEQUENCE</scope>
    <source>
        <strain evidence="1">DS2329</strain>
    </source>
</reference>
<evidence type="ECO:0000313" key="2">
    <source>
        <dbReference type="Proteomes" id="UP001184833"/>
    </source>
</evidence>
<protein>
    <submittedName>
        <fullName evidence="1">Uncharacterized protein</fullName>
    </submittedName>
</protein>
<dbReference type="EMBL" id="JAVDQX010000001">
    <property type="protein sequence ID" value="MDR6457015.1"/>
    <property type="molecule type" value="Genomic_DNA"/>
</dbReference>